<protein>
    <submittedName>
        <fullName evidence="2">Uncharacterized protein</fullName>
    </submittedName>
</protein>
<keyword evidence="1" id="KW-0472">Membrane</keyword>
<feature type="transmembrane region" description="Helical" evidence="1">
    <location>
        <begin position="12"/>
        <end position="29"/>
    </location>
</feature>
<name>A0A644ZXH6_9ZZZZ</name>
<keyword evidence="1" id="KW-0812">Transmembrane</keyword>
<sequence length="97" mass="10396">MRSLGGCRTADTTNLPMVCGIIGISIGMVRLDAGLPATDIASLPMLCGVALINKRMCRFIMMLRAARQVAKIPMLRAVIRPLACVGYMAESGNRLCL</sequence>
<accession>A0A644ZXH6</accession>
<evidence type="ECO:0000256" key="1">
    <source>
        <dbReference type="SAM" id="Phobius"/>
    </source>
</evidence>
<comment type="caution">
    <text evidence="2">The sequence shown here is derived from an EMBL/GenBank/DDBJ whole genome shotgun (WGS) entry which is preliminary data.</text>
</comment>
<feature type="transmembrane region" description="Helical" evidence="1">
    <location>
        <begin position="35"/>
        <end position="52"/>
    </location>
</feature>
<organism evidence="2">
    <name type="scientific">bioreactor metagenome</name>
    <dbReference type="NCBI Taxonomy" id="1076179"/>
    <lineage>
        <taxon>unclassified sequences</taxon>
        <taxon>metagenomes</taxon>
        <taxon>ecological metagenomes</taxon>
    </lineage>
</organism>
<reference evidence="2" key="1">
    <citation type="submission" date="2019-08" db="EMBL/GenBank/DDBJ databases">
        <authorList>
            <person name="Kucharzyk K."/>
            <person name="Murdoch R.W."/>
            <person name="Higgins S."/>
            <person name="Loffler F."/>
        </authorList>
    </citation>
    <scope>NUCLEOTIDE SEQUENCE</scope>
</reference>
<dbReference type="AlphaFoldDB" id="A0A644ZXH6"/>
<proteinExistence type="predicted"/>
<evidence type="ECO:0000313" key="2">
    <source>
        <dbReference type="EMBL" id="MPM45669.1"/>
    </source>
</evidence>
<dbReference type="EMBL" id="VSSQ01010969">
    <property type="protein sequence ID" value="MPM45669.1"/>
    <property type="molecule type" value="Genomic_DNA"/>
</dbReference>
<gene>
    <name evidence="2" type="ORF">SDC9_92359</name>
</gene>
<keyword evidence="1" id="KW-1133">Transmembrane helix</keyword>